<dbReference type="GO" id="GO:0051999">
    <property type="term" value="P:mannosyl-inositol phosphorylceramide biosynthetic process"/>
    <property type="evidence" value="ECO:0007669"/>
    <property type="project" value="TreeGrafter"/>
</dbReference>
<evidence type="ECO:0000256" key="4">
    <source>
        <dbReference type="ARBA" id="ARBA00022692"/>
    </source>
</evidence>
<dbReference type="EMBL" id="JAUIRO010000009">
    <property type="protein sequence ID" value="KAK0701576.1"/>
    <property type="molecule type" value="Genomic_DNA"/>
</dbReference>
<protein>
    <recommendedName>
        <fullName evidence="10">Mannosyl phosphorylinositol ceramide synthase SUR1</fullName>
    </recommendedName>
</protein>
<evidence type="ECO:0000256" key="5">
    <source>
        <dbReference type="ARBA" id="ARBA00022989"/>
    </source>
</evidence>
<evidence type="ECO:0000256" key="3">
    <source>
        <dbReference type="ARBA" id="ARBA00022679"/>
    </source>
</evidence>
<name>A0AA39ZQ65_9PEZI</name>
<evidence type="ECO:0000256" key="6">
    <source>
        <dbReference type="ARBA" id="ARBA00023136"/>
    </source>
</evidence>
<keyword evidence="5 7" id="KW-1133">Transmembrane helix</keyword>
<reference evidence="8" key="1">
    <citation type="submission" date="2023-06" db="EMBL/GenBank/DDBJ databases">
        <title>Genome-scale phylogeny and comparative genomics of the fungal order Sordariales.</title>
        <authorList>
            <consortium name="Lawrence Berkeley National Laboratory"/>
            <person name="Hensen N."/>
            <person name="Bonometti L."/>
            <person name="Westerberg I."/>
            <person name="Brannstrom I.O."/>
            <person name="Guillou S."/>
            <person name="Cros-Aarteil S."/>
            <person name="Calhoun S."/>
            <person name="Haridas S."/>
            <person name="Kuo A."/>
            <person name="Mondo S."/>
            <person name="Pangilinan J."/>
            <person name="Riley R."/>
            <person name="LaButti K."/>
            <person name="Andreopoulos B."/>
            <person name="Lipzen A."/>
            <person name="Chen C."/>
            <person name="Yanf M."/>
            <person name="Daum C."/>
            <person name="Ng V."/>
            <person name="Clum A."/>
            <person name="Steindorff A."/>
            <person name="Ohm R."/>
            <person name="Martin F."/>
            <person name="Silar P."/>
            <person name="Natvig D."/>
            <person name="Lalanne C."/>
            <person name="Gautier V."/>
            <person name="Ament-velasquez S.L."/>
            <person name="Kruys A."/>
            <person name="Hutchinson M.I."/>
            <person name="Powell A.J."/>
            <person name="Barry K."/>
            <person name="Miller A.N."/>
            <person name="Grigoriev I.V."/>
            <person name="Debuchy R."/>
            <person name="Gladieux P."/>
            <person name="Thoren M.H."/>
            <person name="Johannesson H."/>
        </authorList>
    </citation>
    <scope>NUCLEOTIDE SEQUENCE</scope>
    <source>
        <strain evidence="8">SMH2392-1A</strain>
    </source>
</reference>
<keyword evidence="3" id="KW-0808">Transferase</keyword>
<evidence type="ECO:0000313" key="8">
    <source>
        <dbReference type="EMBL" id="KAK0701576.1"/>
    </source>
</evidence>
<dbReference type="GeneID" id="85322223"/>
<accession>A0AA39ZQ65</accession>
<dbReference type="InterPro" id="IPR051706">
    <property type="entry name" value="Glycosyltransferase_domain"/>
</dbReference>
<evidence type="ECO:0000313" key="9">
    <source>
        <dbReference type="Proteomes" id="UP001172101"/>
    </source>
</evidence>
<dbReference type="InterPro" id="IPR029044">
    <property type="entry name" value="Nucleotide-diphossugar_trans"/>
</dbReference>
<dbReference type="AlphaFoldDB" id="A0AA39ZQ65"/>
<evidence type="ECO:0008006" key="10">
    <source>
        <dbReference type="Google" id="ProtNLM"/>
    </source>
</evidence>
<proteinExistence type="inferred from homology"/>
<dbReference type="PANTHER" id="PTHR32385:SF20">
    <property type="entry name" value="MANNOSYL PHOSPHORYLINOSITOL CERAMIDE SYNTHASE CSH1-RELATED"/>
    <property type="match status" value="1"/>
</dbReference>
<dbReference type="InterPro" id="IPR007577">
    <property type="entry name" value="GlycoTrfase_DXD_sugar-bd_CS"/>
</dbReference>
<dbReference type="Proteomes" id="UP001172101">
    <property type="component" value="Unassembled WGS sequence"/>
</dbReference>
<keyword evidence="6 7" id="KW-0472">Membrane</keyword>
<evidence type="ECO:0000256" key="1">
    <source>
        <dbReference type="ARBA" id="ARBA00004370"/>
    </source>
</evidence>
<sequence length="333" mass="38747">MRFRPLVAALLLALTIWVLFDIAARAVRFVHIFGVHAGPALTQEEVEAAFNAPAPGNIERQQYVPKIIHQIFHNWKDPKNETLPADWEASRRTCSDKNPNFEYHLWTEPLSLEFIATNYEWFLPTYKGYSYPVQRVDALKYFLLLHFGGIYIDLDNGCSRDLEPLLYYPTWVADGGQGTLSNNILGARPHHPYWAMMTNSLIPWGYKYPFPYFTVHYSSGQWFETAIWEIYHEQLPARPNQEDRLCRIMMDNRVGGARWVFFTEGRGGSWDNWDNHLFSFIGNRFVPWVVANFIFIILGAVAVAAMIWYRKWGLKRILHTKSTFNNGRLSSMA</sequence>
<comment type="similarity">
    <text evidence="2">Belongs to the glycosyltransferase 32 family.</text>
</comment>
<keyword evidence="9" id="KW-1185">Reference proteome</keyword>
<dbReference type="RefSeq" id="XP_060289240.1">
    <property type="nucleotide sequence ID" value="XM_060438953.1"/>
</dbReference>
<feature type="transmembrane region" description="Helical" evidence="7">
    <location>
        <begin position="285"/>
        <end position="309"/>
    </location>
</feature>
<organism evidence="8 9">
    <name type="scientific">Lasiosphaeria miniovina</name>
    <dbReference type="NCBI Taxonomy" id="1954250"/>
    <lineage>
        <taxon>Eukaryota</taxon>
        <taxon>Fungi</taxon>
        <taxon>Dikarya</taxon>
        <taxon>Ascomycota</taxon>
        <taxon>Pezizomycotina</taxon>
        <taxon>Sordariomycetes</taxon>
        <taxon>Sordariomycetidae</taxon>
        <taxon>Sordariales</taxon>
        <taxon>Lasiosphaeriaceae</taxon>
        <taxon>Lasiosphaeria</taxon>
    </lineage>
</organism>
<dbReference type="SUPFAM" id="SSF53448">
    <property type="entry name" value="Nucleotide-diphospho-sugar transferases"/>
    <property type="match status" value="1"/>
</dbReference>
<dbReference type="GO" id="GO:0016020">
    <property type="term" value="C:membrane"/>
    <property type="evidence" value="ECO:0007669"/>
    <property type="project" value="UniProtKB-SubCell"/>
</dbReference>
<evidence type="ECO:0000256" key="7">
    <source>
        <dbReference type="SAM" id="Phobius"/>
    </source>
</evidence>
<keyword evidence="4 7" id="KW-0812">Transmembrane</keyword>
<dbReference type="Pfam" id="PF04488">
    <property type="entry name" value="Gly_transf_sug"/>
    <property type="match status" value="1"/>
</dbReference>
<comment type="caution">
    <text evidence="8">The sequence shown here is derived from an EMBL/GenBank/DDBJ whole genome shotgun (WGS) entry which is preliminary data.</text>
</comment>
<dbReference type="GO" id="GO:0000030">
    <property type="term" value="F:mannosyltransferase activity"/>
    <property type="evidence" value="ECO:0007669"/>
    <property type="project" value="TreeGrafter"/>
</dbReference>
<dbReference type="PANTHER" id="PTHR32385">
    <property type="entry name" value="MANNOSYL PHOSPHORYLINOSITOL CERAMIDE SYNTHASE"/>
    <property type="match status" value="1"/>
</dbReference>
<dbReference type="Gene3D" id="3.90.550.20">
    <property type="match status" value="1"/>
</dbReference>
<evidence type="ECO:0000256" key="2">
    <source>
        <dbReference type="ARBA" id="ARBA00009003"/>
    </source>
</evidence>
<comment type="subcellular location">
    <subcellularLocation>
        <location evidence="1">Membrane</location>
    </subcellularLocation>
</comment>
<gene>
    <name evidence="8" type="ORF">B0T26DRAFT_659496</name>
</gene>